<dbReference type="RefSeq" id="WP_145198788.1">
    <property type="nucleotide sequence ID" value="NZ_CP036434.1"/>
</dbReference>
<evidence type="ECO:0000313" key="2">
    <source>
        <dbReference type="EMBL" id="QDV07608.1"/>
    </source>
</evidence>
<dbReference type="EMBL" id="CP036434">
    <property type="protein sequence ID" value="QDV07608.1"/>
    <property type="molecule type" value="Genomic_DNA"/>
</dbReference>
<accession>A0A518EU82</accession>
<keyword evidence="3" id="KW-1185">Reference proteome</keyword>
<evidence type="ECO:0000313" key="3">
    <source>
        <dbReference type="Proteomes" id="UP000320390"/>
    </source>
</evidence>
<protein>
    <submittedName>
        <fullName evidence="2">Uncharacterized protein</fullName>
    </submittedName>
</protein>
<keyword evidence="1" id="KW-0732">Signal</keyword>
<proteinExistence type="predicted"/>
<dbReference type="Proteomes" id="UP000320390">
    <property type="component" value="Chromosome"/>
</dbReference>
<evidence type="ECO:0000256" key="1">
    <source>
        <dbReference type="SAM" id="SignalP"/>
    </source>
</evidence>
<sequence precursor="true">MVTRSFVLRSASRLFASSILVAASVAQTFDYAFDAAASSITIDTNVALDLTGSLKGVFDAVSNPGGTRTVLGVFGDNGLNNEVPVTITLGVDALIGGAVVGTFELDYEPVLGAATVSGLFATIGAGGSSSADLTVTLTYDTFRSLNPNSVYIGGFPLTLPLGAAAVTDVVLTQIGPGAGTAVPGAAAGSIDLDAAVTAELSFNVDLSALGGTGITPVGPLPIVLPLTGAFDLADCGTVFSATSSSVQSQSLPNPFPFDLVDQALPLPTILPPGGTADLLLNASLDALRLDGTVTASLVASAGSSGRTVPVCDGNVNSSGLGGALGVAGSTSVTAQDLALVATNLPSNSLGYMLMSRTEALVPGFGGSQGTLCLGGTLYRFSASVQQSGPMGEVTFAPDFGALPSGQTFAAADSWSFQYWFRDANPGPTSNTTGAVRVLFCR</sequence>
<organism evidence="2 3">
    <name type="scientific">Saltatorellus ferox</name>
    <dbReference type="NCBI Taxonomy" id="2528018"/>
    <lineage>
        <taxon>Bacteria</taxon>
        <taxon>Pseudomonadati</taxon>
        <taxon>Planctomycetota</taxon>
        <taxon>Planctomycetia</taxon>
        <taxon>Planctomycetia incertae sedis</taxon>
        <taxon>Saltatorellus</taxon>
    </lineage>
</organism>
<reference evidence="2 3" key="1">
    <citation type="submission" date="2019-02" db="EMBL/GenBank/DDBJ databases">
        <title>Deep-cultivation of Planctomycetes and their phenomic and genomic characterization uncovers novel biology.</title>
        <authorList>
            <person name="Wiegand S."/>
            <person name="Jogler M."/>
            <person name="Boedeker C."/>
            <person name="Pinto D."/>
            <person name="Vollmers J."/>
            <person name="Rivas-Marin E."/>
            <person name="Kohn T."/>
            <person name="Peeters S.H."/>
            <person name="Heuer A."/>
            <person name="Rast P."/>
            <person name="Oberbeckmann S."/>
            <person name="Bunk B."/>
            <person name="Jeske O."/>
            <person name="Meyerdierks A."/>
            <person name="Storesund J.E."/>
            <person name="Kallscheuer N."/>
            <person name="Luecker S."/>
            <person name="Lage O.M."/>
            <person name="Pohl T."/>
            <person name="Merkel B.J."/>
            <person name="Hornburger P."/>
            <person name="Mueller R.-W."/>
            <person name="Bruemmer F."/>
            <person name="Labrenz M."/>
            <person name="Spormann A.M."/>
            <person name="Op den Camp H."/>
            <person name="Overmann J."/>
            <person name="Amann R."/>
            <person name="Jetten M.S.M."/>
            <person name="Mascher T."/>
            <person name="Medema M.H."/>
            <person name="Devos D.P."/>
            <person name="Kaster A.-K."/>
            <person name="Ovreas L."/>
            <person name="Rohde M."/>
            <person name="Galperin M.Y."/>
            <person name="Jogler C."/>
        </authorList>
    </citation>
    <scope>NUCLEOTIDE SEQUENCE [LARGE SCALE GENOMIC DNA]</scope>
    <source>
        <strain evidence="2 3">Poly30</strain>
    </source>
</reference>
<feature type="signal peptide" evidence="1">
    <location>
        <begin position="1"/>
        <end position="22"/>
    </location>
</feature>
<gene>
    <name evidence="2" type="ORF">Poly30_31350</name>
</gene>
<feature type="chain" id="PRO_5021781494" evidence="1">
    <location>
        <begin position="23"/>
        <end position="441"/>
    </location>
</feature>
<dbReference type="AlphaFoldDB" id="A0A518EU82"/>
<name>A0A518EU82_9BACT</name>